<evidence type="ECO:0000313" key="2">
    <source>
        <dbReference type="WBParaSite" id="ACRNAN_Path_179.g633.t1"/>
    </source>
</evidence>
<keyword evidence="1" id="KW-1185">Reference proteome</keyword>
<dbReference type="Proteomes" id="UP000887540">
    <property type="component" value="Unplaced"/>
</dbReference>
<organism evidence="1 2">
    <name type="scientific">Acrobeloides nanus</name>
    <dbReference type="NCBI Taxonomy" id="290746"/>
    <lineage>
        <taxon>Eukaryota</taxon>
        <taxon>Metazoa</taxon>
        <taxon>Ecdysozoa</taxon>
        <taxon>Nematoda</taxon>
        <taxon>Chromadorea</taxon>
        <taxon>Rhabditida</taxon>
        <taxon>Tylenchina</taxon>
        <taxon>Cephalobomorpha</taxon>
        <taxon>Cephaloboidea</taxon>
        <taxon>Cephalobidae</taxon>
        <taxon>Acrobeloides</taxon>
    </lineage>
</organism>
<reference evidence="2" key="1">
    <citation type="submission" date="2022-11" db="UniProtKB">
        <authorList>
            <consortium name="WormBaseParasite"/>
        </authorList>
    </citation>
    <scope>IDENTIFICATION</scope>
</reference>
<proteinExistence type="predicted"/>
<sequence>MSSPDPWKEDLISFDDLPPKTGIIIDVEPEKIDENKKKETKLGPKYSVIIDSSVLPARLSERKSQMFSLSNMFNLDFLRPVLIDGKAVSIVYNQRKFDRNIDVEEMRKKCDFMMIPLVRCLFYWISRGHKATLCLPDFSAPEQGIPEENQIHGHSISSIEILFKLVEAGLVHYMPLNFRNSYGWHVQESSARRAALVSDRHRWPKLDNQQMSHSPDSTSKEPENPWLLFQPFFSSEDVIYFPPASSTAPHPDWKNRISDFALMKISSVTSGEEFELFKDQQLLLVDQIKQMKLLLDILPEERKFFEQKAYECLIQKLLPDFERFEMHRQFINDNSLI</sequence>
<accession>A0A914C332</accession>
<dbReference type="AlphaFoldDB" id="A0A914C332"/>
<name>A0A914C332_9BILA</name>
<protein>
    <submittedName>
        <fullName evidence="2">Uncharacterized protein</fullName>
    </submittedName>
</protein>
<evidence type="ECO:0000313" key="1">
    <source>
        <dbReference type="Proteomes" id="UP000887540"/>
    </source>
</evidence>
<dbReference type="WBParaSite" id="ACRNAN_Path_179.g633.t1">
    <property type="protein sequence ID" value="ACRNAN_Path_179.g633.t1"/>
    <property type="gene ID" value="ACRNAN_Path_179.g633"/>
</dbReference>